<name>A0ABV3Z5T0_9PROT</name>
<proteinExistence type="predicted"/>
<gene>
    <name evidence="1" type="ORF">ABFZ84_04605</name>
</gene>
<dbReference type="Proteomes" id="UP001560685">
    <property type="component" value="Unassembled WGS sequence"/>
</dbReference>
<protein>
    <submittedName>
        <fullName evidence="1">Pyrimidine 5'-nucleotidase</fullName>
    </submittedName>
</protein>
<comment type="caution">
    <text evidence="1">The sequence shown here is derived from an EMBL/GenBank/DDBJ whole genome shotgun (WGS) entry which is preliminary data.</text>
</comment>
<evidence type="ECO:0000313" key="2">
    <source>
        <dbReference type="Proteomes" id="UP001560685"/>
    </source>
</evidence>
<accession>A0ABV3Z5T0</accession>
<dbReference type="InterPro" id="IPR023214">
    <property type="entry name" value="HAD_sf"/>
</dbReference>
<dbReference type="InterPro" id="IPR036412">
    <property type="entry name" value="HAD-like_sf"/>
</dbReference>
<dbReference type="Gene3D" id="1.10.150.450">
    <property type="match status" value="1"/>
</dbReference>
<dbReference type="NCBIfam" id="TIGR01509">
    <property type="entry name" value="HAD-SF-IA-v3"/>
    <property type="match status" value="1"/>
</dbReference>
<organism evidence="1 2">
    <name type="scientific">Hyphococcus lacteus</name>
    <dbReference type="NCBI Taxonomy" id="3143536"/>
    <lineage>
        <taxon>Bacteria</taxon>
        <taxon>Pseudomonadati</taxon>
        <taxon>Pseudomonadota</taxon>
        <taxon>Alphaproteobacteria</taxon>
        <taxon>Parvularculales</taxon>
        <taxon>Parvularculaceae</taxon>
        <taxon>Hyphococcus</taxon>
    </lineage>
</organism>
<dbReference type="SFLD" id="SFLDS00003">
    <property type="entry name" value="Haloacid_Dehalogenase"/>
    <property type="match status" value="1"/>
</dbReference>
<dbReference type="PANTHER" id="PTHR12725:SF117">
    <property type="entry name" value="HALOACID DEHALOGENASE-LIKE HYDROLASE"/>
    <property type="match status" value="1"/>
</dbReference>
<sequence length="241" mass="27156">MPHQTIDTRRTLSHIENWVFDLDNTLYAAECQLFAQIDERMTSFIQERLTMDFTEARRLQKDYYVAFGTTMSGLMKEHAVCPDEFMEFVHDIDLSSIGNSPALAEALSTLPGRRFIYTNGSVKHAENVAGALGILDLFDEIFDIKAAGYTPKPQRAPYEQFLAQHNIDPHRAAMFEDLIQNLEAPHALGMTTVLVHSDAAWLDDEPHAKRPAKPGESAPHIHYVTDDLTSFLKASQYGFAP</sequence>
<dbReference type="EMBL" id="JBEHZE010000001">
    <property type="protein sequence ID" value="MEX6632821.1"/>
    <property type="molecule type" value="Genomic_DNA"/>
</dbReference>
<dbReference type="SUPFAM" id="SSF56784">
    <property type="entry name" value="HAD-like"/>
    <property type="match status" value="1"/>
</dbReference>
<dbReference type="InterPro" id="IPR006439">
    <property type="entry name" value="HAD-SF_hydro_IA"/>
</dbReference>
<reference evidence="1 2" key="1">
    <citation type="submission" date="2024-05" db="EMBL/GenBank/DDBJ databases">
        <title>Three bacterial strains, DH-69, EH-24, and ECK-19 isolated from coastal sediments.</title>
        <authorList>
            <person name="Ye Y.-Q."/>
            <person name="Du Z.-J."/>
        </authorList>
    </citation>
    <scope>NUCLEOTIDE SEQUENCE [LARGE SCALE GENOMIC DNA]</scope>
    <source>
        <strain evidence="1 2">ECK-19</strain>
    </source>
</reference>
<dbReference type="SFLD" id="SFLDG01129">
    <property type="entry name" value="C1.5:_HAD__Beta-PGM__Phosphata"/>
    <property type="match status" value="1"/>
</dbReference>
<dbReference type="RefSeq" id="WP_369312755.1">
    <property type="nucleotide sequence ID" value="NZ_JBEHZE010000001.1"/>
</dbReference>
<dbReference type="Gene3D" id="3.40.50.1000">
    <property type="entry name" value="HAD superfamily/HAD-like"/>
    <property type="match status" value="1"/>
</dbReference>
<dbReference type="Pfam" id="PF00702">
    <property type="entry name" value="Hydrolase"/>
    <property type="match status" value="1"/>
</dbReference>
<dbReference type="PANTHER" id="PTHR12725">
    <property type="entry name" value="HALOACID DEHALOGENASE-LIKE HYDROLASE"/>
    <property type="match status" value="1"/>
</dbReference>
<dbReference type="SFLD" id="SFLDG01132">
    <property type="entry name" value="C1.5.3:_5'-Nucleotidase_Like"/>
    <property type="match status" value="1"/>
</dbReference>
<dbReference type="InterPro" id="IPR010237">
    <property type="entry name" value="Pyr-5-nucltdase"/>
</dbReference>
<evidence type="ECO:0000313" key="1">
    <source>
        <dbReference type="EMBL" id="MEX6632821.1"/>
    </source>
</evidence>
<dbReference type="NCBIfam" id="TIGR01993">
    <property type="entry name" value="Pyr-5-nucltdase"/>
    <property type="match status" value="1"/>
</dbReference>
<keyword evidence="2" id="KW-1185">Reference proteome</keyword>